<dbReference type="KEGG" id="saal:L336_0619"/>
<dbReference type="PANTHER" id="PTHR47618">
    <property type="entry name" value="BIFUNCTIONAL OLIGORIBONUCLEASE AND PAP PHOSPHATASE NRNA"/>
    <property type="match status" value="1"/>
</dbReference>
<feature type="compositionally biased region" description="Basic and acidic residues" evidence="1">
    <location>
        <begin position="311"/>
        <end position="326"/>
    </location>
</feature>
<dbReference type="RefSeq" id="WP_015641772.1">
    <property type="nucleotide sequence ID" value="NC_021219.1"/>
</dbReference>
<dbReference type="Gene3D" id="3.90.1640.10">
    <property type="entry name" value="inorganic pyrophosphatase (n-terminal core)"/>
    <property type="match status" value="2"/>
</dbReference>
<proteinExistence type="predicted"/>
<sequence length="591" mass="62434">MADTGIKQQIVDKIKDSSNILVTVNSNPSVDELSAALGITLLINKLNKHATAVFSGAIPPAISFLDPEKTFESTVDSLRDFIIALDKEKADHLRYKVEGDVVKIFITPYRTTISKDDLDFSQGDYNVEFVLAVGVKNEEDLDKALSAHGRILHDATVAVIALDDSDQKLGGLNWINRDASSFSEMLAELSGSLGGDKKLIDEQIATAFLTGIVAATDRFSNNKTTSKVMTEAAQLMAAGANQQLIATKLEEAHEIAVEAPDSSSVEDNQKKGDKDGSSKEAPPQTEKPADGSLSISHEMQGDIQEVTDQAVAKEQESAANKAEAELAKQTQEVQQTQQQQAAEEAEQKLAEELAQTVPAAAPVPVVNAESLAASTAPVEPQPLRGAVSTDQWRSPSKELAEPLMGGTLNATTEQAAIDKQRELDDDRNRTILSHNSSTYATAPPMFQAPLNAVAQEAALPSEPATADIFSTGGLTSHASMIEPPAPEASAPTLAEIDAQNRADHEDAVNAVNFALGTEMATAPAPALPSPSLPPLPPMPDFSTLPPLPPTPSVNFGATVPDQLGAVLPPVDPAISPAPAQADPAQFKIPGR</sequence>
<name>R4PX38_9BACT</name>
<evidence type="ECO:0000313" key="3">
    <source>
        <dbReference type="Proteomes" id="UP000013893"/>
    </source>
</evidence>
<protein>
    <submittedName>
        <fullName evidence="2">Uncharacterized protein</fullName>
    </submittedName>
</protein>
<keyword evidence="3" id="KW-1185">Reference proteome</keyword>
<feature type="region of interest" description="Disordered" evidence="1">
    <location>
        <begin position="567"/>
        <end position="591"/>
    </location>
</feature>
<dbReference type="InterPro" id="IPR038763">
    <property type="entry name" value="DHH_sf"/>
</dbReference>
<organism evidence="2 3">
    <name type="scientific">Candidatus Saccharimonas aalborgensis</name>
    <dbReference type="NCBI Taxonomy" id="1332188"/>
    <lineage>
        <taxon>Bacteria</taxon>
        <taxon>Candidatus Saccharimonadota</taxon>
        <taxon>Candidatus Saccharimonadia</taxon>
        <taxon>Candidatus Saccharimonadales</taxon>
        <taxon>Candidatus Saccharimonadaceae</taxon>
        <taxon>Candidatus Saccharimonas</taxon>
    </lineage>
</organism>
<evidence type="ECO:0000256" key="1">
    <source>
        <dbReference type="SAM" id="MobiDB-lite"/>
    </source>
</evidence>
<feature type="compositionally biased region" description="Basic and acidic residues" evidence="1">
    <location>
        <begin position="267"/>
        <end position="278"/>
    </location>
</feature>
<dbReference type="OrthoDB" id="9761503at2"/>
<evidence type="ECO:0000313" key="2">
    <source>
        <dbReference type="EMBL" id="AGL62322.1"/>
    </source>
</evidence>
<dbReference type="STRING" id="1332188.L336_0619"/>
<dbReference type="HOGENOM" id="CLU_482084_0_0_0"/>
<dbReference type="PANTHER" id="PTHR47618:SF1">
    <property type="entry name" value="BIFUNCTIONAL OLIGORIBONUCLEASE AND PAP PHOSPHATASE NRNA"/>
    <property type="match status" value="1"/>
</dbReference>
<dbReference type="AlphaFoldDB" id="R4PX38"/>
<gene>
    <name evidence="2" type="ORF">L336_0619</name>
</gene>
<dbReference type="EMBL" id="CP005957">
    <property type="protein sequence ID" value="AGL62322.1"/>
    <property type="molecule type" value="Genomic_DNA"/>
</dbReference>
<dbReference type="InterPro" id="IPR051319">
    <property type="entry name" value="Oligoribo/pAp-PDE_c-di-AMP_PDE"/>
</dbReference>
<feature type="region of interest" description="Disordered" evidence="1">
    <location>
        <begin position="257"/>
        <end position="293"/>
    </location>
</feature>
<accession>R4PX38</accession>
<feature type="compositionally biased region" description="Low complexity" evidence="1">
    <location>
        <begin position="327"/>
        <end position="342"/>
    </location>
</feature>
<feature type="region of interest" description="Disordered" evidence="1">
    <location>
        <begin position="310"/>
        <end position="350"/>
    </location>
</feature>
<dbReference type="SUPFAM" id="SSF64182">
    <property type="entry name" value="DHH phosphoesterases"/>
    <property type="match status" value="1"/>
</dbReference>
<feature type="region of interest" description="Disordered" evidence="1">
    <location>
        <begin position="371"/>
        <end position="396"/>
    </location>
</feature>
<reference evidence="2 3" key="1">
    <citation type="journal article" date="2013" name="Nat. Biotechnol.">
        <title>Genome sequences of rare, uncultured bacteria obtained by differential coverage binning of multiple metagenomes.</title>
        <authorList>
            <person name="Albertsen M."/>
            <person name="Hugenholtz P."/>
            <person name="Skarshewski A."/>
            <person name="Nielsen K.L."/>
            <person name="Tyson G.W."/>
            <person name="Nielsen P.H."/>
        </authorList>
    </citation>
    <scope>NUCLEOTIDE SEQUENCE [LARGE SCALE GENOMIC DNA]</scope>
    <source>
        <strain evidence="2">TM71</strain>
    </source>
</reference>
<dbReference type="Proteomes" id="UP000013893">
    <property type="component" value="Chromosome"/>
</dbReference>